<dbReference type="SUPFAM" id="SSF52540">
    <property type="entry name" value="P-loop containing nucleoside triphosphate hydrolases"/>
    <property type="match status" value="1"/>
</dbReference>
<keyword evidence="3" id="KW-0547">Nucleotide-binding</keyword>
<gene>
    <name evidence="7" type="ORF">ACKI18_02270</name>
</gene>
<dbReference type="EMBL" id="JBJVNI010000001">
    <property type="protein sequence ID" value="MFM9607528.1"/>
    <property type="molecule type" value="Genomic_DNA"/>
</dbReference>
<feature type="compositionally biased region" description="Low complexity" evidence="5">
    <location>
        <begin position="372"/>
        <end position="394"/>
    </location>
</feature>
<proteinExistence type="inferred from homology"/>
<dbReference type="SMART" id="SM00382">
    <property type="entry name" value="AAA"/>
    <property type="match status" value="1"/>
</dbReference>
<feature type="region of interest" description="Disordered" evidence="5">
    <location>
        <begin position="409"/>
        <end position="469"/>
    </location>
</feature>
<evidence type="ECO:0000256" key="4">
    <source>
        <dbReference type="ARBA" id="ARBA00022840"/>
    </source>
</evidence>
<dbReference type="InterPro" id="IPR050319">
    <property type="entry name" value="ABC_transp_ATP-bind"/>
</dbReference>
<dbReference type="GO" id="GO:0005524">
    <property type="term" value="F:ATP binding"/>
    <property type="evidence" value="ECO:0007669"/>
    <property type="project" value="UniProtKB-KW"/>
</dbReference>
<dbReference type="PANTHER" id="PTHR43776">
    <property type="entry name" value="TRANSPORT ATP-BINDING PROTEIN"/>
    <property type="match status" value="1"/>
</dbReference>
<dbReference type="CDD" id="cd03257">
    <property type="entry name" value="ABC_NikE_OppD_transporters"/>
    <property type="match status" value="1"/>
</dbReference>
<evidence type="ECO:0000256" key="5">
    <source>
        <dbReference type="SAM" id="MobiDB-lite"/>
    </source>
</evidence>
<dbReference type="PANTHER" id="PTHR43776:SF7">
    <property type="entry name" value="D,D-DIPEPTIDE TRANSPORT ATP-BINDING PROTEIN DDPF-RELATED"/>
    <property type="match status" value="1"/>
</dbReference>
<dbReference type="PROSITE" id="PS50893">
    <property type="entry name" value="ABC_TRANSPORTER_2"/>
    <property type="match status" value="1"/>
</dbReference>
<dbReference type="PROSITE" id="PS00211">
    <property type="entry name" value="ABC_TRANSPORTER_1"/>
    <property type="match status" value="1"/>
</dbReference>
<dbReference type="Proteomes" id="UP001631957">
    <property type="component" value="Unassembled WGS sequence"/>
</dbReference>
<sequence length="469" mass="47125">MSALVVEGRSAGAPFLAVEDLVVDYPAPGGPVRAVDHVGFSVPRGGSLAVVGESGCGKSTLARAIVRLLKPAGGRIVLDGTDLAALSERQLRPLRRRVQMVFQDPYGSLDPHLTAEETVAEPLRLAGVKDKAERRRRAAELLDRVGLPASALQRRPGEFSGGQRQRIGIARALASGPDLLVCDEATSALDVSVQAQVLDLLRELQAETGITYIVIAHHLGVVREISSEVVVLKAGRVVERGRTADVLASPADPYTRALRRAALEPAAVRGRKPRMLVAAVGAAPDGEFARAGAGGSEGAEGSTQTPSAIRASGSAGAGGSGAAAASATAVTGSAGFGAAVRENAVSDGAAPEAAGLDASAPESTVPEAASHEPAVPETAPTEPGAAEAAVHATTASEAIATGPRVLEIAASEATPPEAAATKPGATEPTVHESAAPEAVEPGRSGAAPSEGTVPTSTTPHPAPQEGTGA</sequence>
<dbReference type="Pfam" id="PF00005">
    <property type="entry name" value="ABC_tran"/>
    <property type="match status" value="1"/>
</dbReference>
<dbReference type="Gene3D" id="3.40.50.300">
    <property type="entry name" value="P-loop containing nucleotide triphosphate hydrolases"/>
    <property type="match status" value="1"/>
</dbReference>
<evidence type="ECO:0000259" key="6">
    <source>
        <dbReference type="PROSITE" id="PS50893"/>
    </source>
</evidence>
<dbReference type="InterPro" id="IPR027417">
    <property type="entry name" value="P-loop_NTPase"/>
</dbReference>
<accession>A0ABW9HHK0</accession>
<keyword evidence="8" id="KW-1185">Reference proteome</keyword>
<dbReference type="RefSeq" id="WP_409120254.1">
    <property type="nucleotide sequence ID" value="NZ_JBJVNI010000001.1"/>
</dbReference>
<comment type="caution">
    <text evidence="7">The sequence shown here is derived from an EMBL/GenBank/DDBJ whole genome shotgun (WGS) entry which is preliminary data.</text>
</comment>
<keyword evidence="4 7" id="KW-0067">ATP-binding</keyword>
<name>A0ABW9HHK0_9ACTN</name>
<feature type="compositionally biased region" description="Low complexity" evidence="5">
    <location>
        <begin position="409"/>
        <end position="428"/>
    </location>
</feature>
<organism evidence="7 8">
    <name type="scientific">Streptomyces niveiscabiei</name>
    <dbReference type="NCBI Taxonomy" id="164115"/>
    <lineage>
        <taxon>Bacteria</taxon>
        <taxon>Bacillati</taxon>
        <taxon>Actinomycetota</taxon>
        <taxon>Actinomycetes</taxon>
        <taxon>Kitasatosporales</taxon>
        <taxon>Streptomycetaceae</taxon>
        <taxon>Streptomyces</taxon>
    </lineage>
</organism>
<evidence type="ECO:0000313" key="8">
    <source>
        <dbReference type="Proteomes" id="UP001631957"/>
    </source>
</evidence>
<feature type="region of interest" description="Disordered" evidence="5">
    <location>
        <begin position="348"/>
        <end position="394"/>
    </location>
</feature>
<evidence type="ECO:0000256" key="1">
    <source>
        <dbReference type="ARBA" id="ARBA00005417"/>
    </source>
</evidence>
<comment type="similarity">
    <text evidence="1">Belongs to the ABC transporter superfamily.</text>
</comment>
<reference evidence="7 8" key="1">
    <citation type="submission" date="2024-12" db="EMBL/GenBank/DDBJ databases">
        <title>Forecasting of Potato common scab and diversities of Pathogenic streptomyces spp. in china.</title>
        <authorList>
            <person name="Handique U."/>
            <person name="Wu J."/>
        </authorList>
    </citation>
    <scope>NUCLEOTIDE SEQUENCE [LARGE SCALE GENOMIC DNA]</scope>
    <source>
        <strain evidence="7 8">ZRIMU1530</strain>
    </source>
</reference>
<evidence type="ECO:0000256" key="2">
    <source>
        <dbReference type="ARBA" id="ARBA00022448"/>
    </source>
</evidence>
<keyword evidence="2" id="KW-0813">Transport</keyword>
<evidence type="ECO:0000256" key="3">
    <source>
        <dbReference type="ARBA" id="ARBA00022741"/>
    </source>
</evidence>
<feature type="region of interest" description="Disordered" evidence="5">
    <location>
        <begin position="289"/>
        <end position="322"/>
    </location>
</feature>
<protein>
    <submittedName>
        <fullName evidence="7">ATP-binding cassette domain-containing protein</fullName>
    </submittedName>
</protein>
<evidence type="ECO:0000313" key="7">
    <source>
        <dbReference type="EMBL" id="MFM9607528.1"/>
    </source>
</evidence>
<dbReference type="InterPro" id="IPR003439">
    <property type="entry name" value="ABC_transporter-like_ATP-bd"/>
</dbReference>
<dbReference type="InterPro" id="IPR017871">
    <property type="entry name" value="ABC_transporter-like_CS"/>
</dbReference>
<feature type="domain" description="ABC transporter" evidence="6">
    <location>
        <begin position="16"/>
        <end position="259"/>
    </location>
</feature>
<dbReference type="InterPro" id="IPR003593">
    <property type="entry name" value="AAA+_ATPase"/>
</dbReference>